<evidence type="ECO:0000313" key="1">
    <source>
        <dbReference type="EMBL" id="MBU2711751.1"/>
    </source>
</evidence>
<comment type="caution">
    <text evidence="1">The sequence shown here is derived from an EMBL/GenBank/DDBJ whole genome shotgun (WGS) entry which is preliminary data.</text>
</comment>
<dbReference type="Proteomes" id="UP000690515">
    <property type="component" value="Unassembled WGS sequence"/>
</dbReference>
<evidence type="ECO:0000313" key="2">
    <source>
        <dbReference type="Proteomes" id="UP000690515"/>
    </source>
</evidence>
<gene>
    <name evidence="1" type="ORF">KCG35_11830</name>
</gene>
<protein>
    <recommendedName>
        <fullName evidence="3">Lipoprotein</fullName>
    </recommendedName>
</protein>
<dbReference type="EMBL" id="JAGSOY010000024">
    <property type="protein sequence ID" value="MBU2711751.1"/>
    <property type="molecule type" value="Genomic_DNA"/>
</dbReference>
<dbReference type="RefSeq" id="WP_215819908.1">
    <property type="nucleotide sequence ID" value="NZ_JAGSOY010000024.1"/>
</dbReference>
<name>A0ABS5ZEL5_9GAMM</name>
<proteinExistence type="predicted"/>
<accession>A0ABS5ZEL5</accession>
<sequence>MKTVIAFLISSLMVSGCDMVLDTTETAQFSQNGISFRYPASWDVDYKNTDGQHQWISLEGVFTLGVDINIESRVQEKTRTLYGGDAINIMAYAQGYSDTFKQLEIPGATIESKGFEVLDTIEDSALGNVQCVREFYQVKGYTQEAFLRDYCGMQTPSHSIYFVMQRNQREQTRLEPGLKLVMGSFDMRSDLSENAATQTVSL</sequence>
<organism evidence="1 2">
    <name type="scientific">Zooshikella harenae</name>
    <dbReference type="NCBI Taxonomy" id="2827238"/>
    <lineage>
        <taxon>Bacteria</taxon>
        <taxon>Pseudomonadati</taxon>
        <taxon>Pseudomonadota</taxon>
        <taxon>Gammaproteobacteria</taxon>
        <taxon>Oceanospirillales</taxon>
        <taxon>Zooshikellaceae</taxon>
        <taxon>Zooshikella</taxon>
    </lineage>
</organism>
<evidence type="ECO:0008006" key="3">
    <source>
        <dbReference type="Google" id="ProtNLM"/>
    </source>
</evidence>
<keyword evidence="2" id="KW-1185">Reference proteome</keyword>
<reference evidence="1 2" key="1">
    <citation type="submission" date="2021-04" db="EMBL/GenBank/DDBJ databases">
        <authorList>
            <person name="Pira H."/>
            <person name="Risdian C."/>
            <person name="Wink J."/>
        </authorList>
    </citation>
    <scope>NUCLEOTIDE SEQUENCE [LARGE SCALE GENOMIC DNA]</scope>
    <source>
        <strain evidence="1 2">WH53</strain>
    </source>
</reference>
<dbReference type="PROSITE" id="PS51257">
    <property type="entry name" value="PROKAR_LIPOPROTEIN"/>
    <property type="match status" value="1"/>
</dbReference>